<proteinExistence type="predicted"/>
<protein>
    <submittedName>
        <fullName evidence="3">Uncharacterized protein</fullName>
    </submittedName>
</protein>
<dbReference type="AlphaFoldDB" id="A0A915EGQ4"/>
<evidence type="ECO:0000256" key="1">
    <source>
        <dbReference type="SAM" id="MobiDB-lite"/>
    </source>
</evidence>
<feature type="compositionally biased region" description="Low complexity" evidence="1">
    <location>
        <begin position="196"/>
        <end position="209"/>
    </location>
</feature>
<dbReference type="WBParaSite" id="jg5711">
    <property type="protein sequence ID" value="jg5711"/>
    <property type="gene ID" value="jg5711"/>
</dbReference>
<evidence type="ECO:0000313" key="2">
    <source>
        <dbReference type="Proteomes" id="UP000887574"/>
    </source>
</evidence>
<accession>A0A915EGQ4</accession>
<reference evidence="3" key="1">
    <citation type="submission" date="2022-11" db="UniProtKB">
        <authorList>
            <consortium name="WormBaseParasite"/>
        </authorList>
    </citation>
    <scope>IDENTIFICATION</scope>
</reference>
<keyword evidence="2" id="KW-1185">Reference proteome</keyword>
<sequence>MKEGAVDKGAASVNGQKKCFSMPPPPIQLNGNQQTKGGGAGQDLFTTTTDSTNRSIMTTNNNNNQFSGFNHSNSRAVQLRPDMANKNNRVFEVKPNSRLQMYQNSVSHHSVLQHPAQDTCYVKIVEDSRADSLELVLGGSQRVVVQRQIPQMALARPVERSMKKAVFRGAKKLDAKIRKECENGAINSKGAGKVHSQTSSSSTSSSSVSSFEEKEVLDCEMVIPTPARLNNQMISAVELQGLLSLSNFFYRFGQ</sequence>
<evidence type="ECO:0000313" key="3">
    <source>
        <dbReference type="WBParaSite" id="jg5711"/>
    </source>
</evidence>
<dbReference type="Proteomes" id="UP000887574">
    <property type="component" value="Unplaced"/>
</dbReference>
<organism evidence="2 3">
    <name type="scientific">Ditylenchus dipsaci</name>
    <dbReference type="NCBI Taxonomy" id="166011"/>
    <lineage>
        <taxon>Eukaryota</taxon>
        <taxon>Metazoa</taxon>
        <taxon>Ecdysozoa</taxon>
        <taxon>Nematoda</taxon>
        <taxon>Chromadorea</taxon>
        <taxon>Rhabditida</taxon>
        <taxon>Tylenchina</taxon>
        <taxon>Tylenchomorpha</taxon>
        <taxon>Sphaerularioidea</taxon>
        <taxon>Anguinidae</taxon>
        <taxon>Anguininae</taxon>
        <taxon>Ditylenchus</taxon>
    </lineage>
</organism>
<feature type="region of interest" description="Disordered" evidence="1">
    <location>
        <begin position="187"/>
        <end position="209"/>
    </location>
</feature>
<name>A0A915EGQ4_9BILA</name>
<feature type="region of interest" description="Disordered" evidence="1">
    <location>
        <begin position="1"/>
        <end position="52"/>
    </location>
</feature>